<dbReference type="Pfam" id="PF00069">
    <property type="entry name" value="Pkinase"/>
    <property type="match status" value="1"/>
</dbReference>
<dbReference type="InterPro" id="IPR011009">
    <property type="entry name" value="Kinase-like_dom_sf"/>
</dbReference>
<dbReference type="SMART" id="SM00220">
    <property type="entry name" value="S_TKc"/>
    <property type="match status" value="1"/>
</dbReference>
<comment type="catalytic activity">
    <reaction evidence="12">
        <text>L-seryl-[protein] + ATP = O-phospho-L-seryl-[protein] + ADP + H(+)</text>
        <dbReference type="Rhea" id="RHEA:17989"/>
        <dbReference type="Rhea" id="RHEA-COMP:9863"/>
        <dbReference type="Rhea" id="RHEA-COMP:11604"/>
        <dbReference type="ChEBI" id="CHEBI:15378"/>
        <dbReference type="ChEBI" id="CHEBI:29999"/>
        <dbReference type="ChEBI" id="CHEBI:30616"/>
        <dbReference type="ChEBI" id="CHEBI:83421"/>
        <dbReference type="ChEBI" id="CHEBI:456216"/>
        <dbReference type="EC" id="2.7.11.1"/>
    </reaction>
</comment>
<keyword evidence="6" id="KW-0418">Kinase</keyword>
<dbReference type="SUPFAM" id="SSF56112">
    <property type="entry name" value="Protein kinase-like (PK-like)"/>
    <property type="match status" value="1"/>
</dbReference>
<dbReference type="InterPro" id="IPR000719">
    <property type="entry name" value="Prot_kinase_dom"/>
</dbReference>
<sequence length="429" mass="49437">MDIRKRGFRSVPPKGQEYTTKRELAERRSYPQCPPKPPKVNKRTSQRSLFQEKGFARPVFFSQPVNLSRLYCPDKQQPYFDQIFAKNAVIGEGSFGVVFKVKSREDDHVYAVKQLKSSHNLQYGNAEVQNYEKVGEHSNCVKFIMAWEEFKIIHIQMEYCNLSLAQYATVAQNIMEAQLWEILYDMLKALDYLHSKNLIHLDVKPGNIMMSKGFYKLADFGLLVDLNKHNGRKISTISDGDAKYLACEVLDGIYTYSCDIFGLGISLLELATNIELPEFGPLWHQIRKQYLPSAFYEGVTRSFSVTIEKMMSTVHWERPQAAKLLKNPHLKKIQKQDLKQPRNNYCQGLSEETFSFEKCSHFDNNNIVETPRRPLYEVRNSLSHGSEKVRDLCIDESNSSSDSCRTLEERNSPGLGSNRRGLSRVKLAF</sequence>
<dbReference type="PROSITE" id="PS00107">
    <property type="entry name" value="PROTEIN_KINASE_ATP"/>
    <property type="match status" value="1"/>
</dbReference>
<evidence type="ECO:0000256" key="11">
    <source>
        <dbReference type="ARBA" id="ARBA00047899"/>
    </source>
</evidence>
<name>A0AA38HLG7_9CUCU</name>
<keyword evidence="2 14" id="KW-0723">Serine/threonine-protein kinase</keyword>
<evidence type="ECO:0000256" key="6">
    <source>
        <dbReference type="ARBA" id="ARBA00022777"/>
    </source>
</evidence>
<keyword evidence="8" id="KW-0460">Magnesium</keyword>
<dbReference type="Proteomes" id="UP001168821">
    <property type="component" value="Unassembled WGS sequence"/>
</dbReference>
<dbReference type="GO" id="GO:0005524">
    <property type="term" value="F:ATP binding"/>
    <property type="evidence" value="ECO:0007669"/>
    <property type="project" value="UniProtKB-UniRule"/>
</dbReference>
<evidence type="ECO:0000256" key="10">
    <source>
        <dbReference type="ARBA" id="ARBA00037982"/>
    </source>
</evidence>
<evidence type="ECO:0000313" key="17">
    <source>
        <dbReference type="EMBL" id="KAJ3639601.1"/>
    </source>
</evidence>
<dbReference type="Gene3D" id="1.10.510.10">
    <property type="entry name" value="Transferase(Phosphotransferase) domain 1"/>
    <property type="match status" value="1"/>
</dbReference>
<evidence type="ECO:0000256" key="5">
    <source>
        <dbReference type="ARBA" id="ARBA00022741"/>
    </source>
</evidence>
<protein>
    <recommendedName>
        <fullName evidence="1">non-specific serine/threonine protein kinase</fullName>
        <ecNumber evidence="1">2.7.11.1</ecNumber>
    </recommendedName>
</protein>
<feature type="binding site" evidence="13">
    <location>
        <position position="113"/>
    </location>
    <ligand>
        <name>ATP</name>
        <dbReference type="ChEBI" id="CHEBI:30616"/>
    </ligand>
</feature>
<feature type="domain" description="Protein kinase" evidence="16">
    <location>
        <begin position="84"/>
        <end position="330"/>
    </location>
</feature>
<dbReference type="GO" id="GO:0005737">
    <property type="term" value="C:cytoplasm"/>
    <property type="evidence" value="ECO:0007669"/>
    <property type="project" value="TreeGrafter"/>
</dbReference>
<comment type="similarity">
    <text evidence="10">Belongs to the protein kinase superfamily. Ser/Thr protein kinase family. GCN2 subfamily.</text>
</comment>
<dbReference type="GO" id="GO:0004674">
    <property type="term" value="F:protein serine/threonine kinase activity"/>
    <property type="evidence" value="ECO:0007669"/>
    <property type="project" value="UniProtKB-KW"/>
</dbReference>
<keyword evidence="18" id="KW-1185">Reference proteome</keyword>
<evidence type="ECO:0000256" key="14">
    <source>
        <dbReference type="RuleBase" id="RU000304"/>
    </source>
</evidence>
<keyword evidence="3" id="KW-0808">Transferase</keyword>
<evidence type="ECO:0000256" key="8">
    <source>
        <dbReference type="ARBA" id="ARBA00022842"/>
    </source>
</evidence>
<evidence type="ECO:0000256" key="9">
    <source>
        <dbReference type="ARBA" id="ARBA00023306"/>
    </source>
</evidence>
<dbReference type="GO" id="GO:0046872">
    <property type="term" value="F:metal ion binding"/>
    <property type="evidence" value="ECO:0007669"/>
    <property type="project" value="UniProtKB-KW"/>
</dbReference>
<dbReference type="PROSITE" id="PS50011">
    <property type="entry name" value="PROTEIN_KINASE_DOM"/>
    <property type="match status" value="1"/>
</dbReference>
<dbReference type="GO" id="GO:0005634">
    <property type="term" value="C:nucleus"/>
    <property type="evidence" value="ECO:0007669"/>
    <property type="project" value="TreeGrafter"/>
</dbReference>
<evidence type="ECO:0000256" key="3">
    <source>
        <dbReference type="ARBA" id="ARBA00022679"/>
    </source>
</evidence>
<keyword evidence="9" id="KW-0131">Cell cycle</keyword>
<feature type="compositionally biased region" description="Basic and acidic residues" evidence="15">
    <location>
        <begin position="19"/>
        <end position="29"/>
    </location>
</feature>
<reference evidence="17" key="1">
    <citation type="journal article" date="2023" name="G3 (Bethesda)">
        <title>Whole genome assemblies of Zophobas morio and Tenebrio molitor.</title>
        <authorList>
            <person name="Kaur S."/>
            <person name="Stinson S.A."/>
            <person name="diCenzo G.C."/>
        </authorList>
    </citation>
    <scope>NUCLEOTIDE SEQUENCE</scope>
    <source>
        <strain evidence="17">QUZm001</strain>
    </source>
</reference>
<dbReference type="EC" id="2.7.11.1" evidence="1"/>
<proteinExistence type="inferred from homology"/>
<feature type="region of interest" description="Disordered" evidence="15">
    <location>
        <begin position="397"/>
        <end position="420"/>
    </location>
</feature>
<dbReference type="InterPro" id="IPR050339">
    <property type="entry name" value="CC_SR_Kinase"/>
</dbReference>
<accession>A0AA38HLG7</accession>
<gene>
    <name evidence="17" type="ORF">Zmor_002951</name>
</gene>
<feature type="region of interest" description="Disordered" evidence="15">
    <location>
        <begin position="1"/>
        <end position="46"/>
    </location>
</feature>
<dbReference type="PANTHER" id="PTHR11042">
    <property type="entry name" value="EUKARYOTIC TRANSLATION INITIATION FACTOR 2-ALPHA KINASE EIF2-ALPHA KINASE -RELATED"/>
    <property type="match status" value="1"/>
</dbReference>
<dbReference type="PROSITE" id="PS00108">
    <property type="entry name" value="PROTEIN_KINASE_ST"/>
    <property type="match status" value="1"/>
</dbReference>
<dbReference type="InterPro" id="IPR008271">
    <property type="entry name" value="Ser/Thr_kinase_AS"/>
</dbReference>
<evidence type="ECO:0000256" key="13">
    <source>
        <dbReference type="PROSITE-ProRule" id="PRU10141"/>
    </source>
</evidence>
<keyword evidence="5 13" id="KW-0547">Nucleotide-binding</keyword>
<organism evidence="17 18">
    <name type="scientific">Zophobas morio</name>
    <dbReference type="NCBI Taxonomy" id="2755281"/>
    <lineage>
        <taxon>Eukaryota</taxon>
        <taxon>Metazoa</taxon>
        <taxon>Ecdysozoa</taxon>
        <taxon>Arthropoda</taxon>
        <taxon>Hexapoda</taxon>
        <taxon>Insecta</taxon>
        <taxon>Pterygota</taxon>
        <taxon>Neoptera</taxon>
        <taxon>Endopterygota</taxon>
        <taxon>Coleoptera</taxon>
        <taxon>Polyphaga</taxon>
        <taxon>Cucujiformia</taxon>
        <taxon>Tenebrionidae</taxon>
        <taxon>Zophobas</taxon>
    </lineage>
</organism>
<evidence type="ECO:0000256" key="4">
    <source>
        <dbReference type="ARBA" id="ARBA00022723"/>
    </source>
</evidence>
<dbReference type="Gene3D" id="3.30.200.20">
    <property type="entry name" value="Phosphorylase Kinase, domain 1"/>
    <property type="match status" value="1"/>
</dbReference>
<evidence type="ECO:0000259" key="16">
    <source>
        <dbReference type="PROSITE" id="PS50011"/>
    </source>
</evidence>
<dbReference type="PANTHER" id="PTHR11042:SF183">
    <property type="entry name" value="MEMBRANE-ASSOCIATED TYROSINE- AND THREONINE-SPECIFIC CDC2-INHIBITORY KINASE"/>
    <property type="match status" value="1"/>
</dbReference>
<comment type="caution">
    <text evidence="17">The sequence shown here is derived from an EMBL/GenBank/DDBJ whole genome shotgun (WGS) entry which is preliminary data.</text>
</comment>
<keyword evidence="4" id="KW-0479">Metal-binding</keyword>
<comment type="catalytic activity">
    <reaction evidence="11">
        <text>L-threonyl-[protein] + ATP = O-phospho-L-threonyl-[protein] + ADP + H(+)</text>
        <dbReference type="Rhea" id="RHEA:46608"/>
        <dbReference type="Rhea" id="RHEA-COMP:11060"/>
        <dbReference type="Rhea" id="RHEA-COMP:11605"/>
        <dbReference type="ChEBI" id="CHEBI:15378"/>
        <dbReference type="ChEBI" id="CHEBI:30013"/>
        <dbReference type="ChEBI" id="CHEBI:30616"/>
        <dbReference type="ChEBI" id="CHEBI:61977"/>
        <dbReference type="ChEBI" id="CHEBI:456216"/>
        <dbReference type="EC" id="2.7.11.1"/>
    </reaction>
</comment>
<dbReference type="AlphaFoldDB" id="A0AA38HLG7"/>
<evidence type="ECO:0000256" key="2">
    <source>
        <dbReference type="ARBA" id="ARBA00022527"/>
    </source>
</evidence>
<evidence type="ECO:0000313" key="18">
    <source>
        <dbReference type="Proteomes" id="UP001168821"/>
    </source>
</evidence>
<evidence type="ECO:0000256" key="15">
    <source>
        <dbReference type="SAM" id="MobiDB-lite"/>
    </source>
</evidence>
<keyword evidence="7 13" id="KW-0067">ATP-binding</keyword>
<dbReference type="GO" id="GO:0051321">
    <property type="term" value="P:meiotic cell cycle"/>
    <property type="evidence" value="ECO:0007669"/>
    <property type="project" value="TreeGrafter"/>
</dbReference>
<dbReference type="EMBL" id="JALNTZ010000010">
    <property type="protein sequence ID" value="KAJ3639601.1"/>
    <property type="molecule type" value="Genomic_DNA"/>
</dbReference>
<dbReference type="GO" id="GO:0110031">
    <property type="term" value="P:negative regulation of G2/MI transition of meiotic cell cycle"/>
    <property type="evidence" value="ECO:0007669"/>
    <property type="project" value="TreeGrafter"/>
</dbReference>
<dbReference type="InterPro" id="IPR017441">
    <property type="entry name" value="Protein_kinase_ATP_BS"/>
</dbReference>
<evidence type="ECO:0000256" key="7">
    <source>
        <dbReference type="ARBA" id="ARBA00022840"/>
    </source>
</evidence>
<evidence type="ECO:0000256" key="12">
    <source>
        <dbReference type="ARBA" id="ARBA00048679"/>
    </source>
</evidence>
<evidence type="ECO:0000256" key="1">
    <source>
        <dbReference type="ARBA" id="ARBA00012513"/>
    </source>
</evidence>